<evidence type="ECO:0000313" key="1">
    <source>
        <dbReference type="EMBL" id="GAO47347.1"/>
    </source>
</evidence>
<name>A0A0E9NBU5_SAICN</name>
<keyword evidence="2" id="KW-1185">Reference proteome</keyword>
<sequence length="79" mass="8921">MTFKRKVENLALQEPNLPYRQQDSATTIHQHTPQLLPLPLTFRGVRLFGGKGHVIVPLGSRKRRPVCFVSTYGSGNNSY</sequence>
<reference evidence="1 2" key="2">
    <citation type="journal article" date="2014" name="J. Gen. Appl. Microbiol.">
        <title>The early diverging ascomycetous budding yeast Saitoella complicata has three histone deacetylases belonging to the Clr6, Hos2, and Rpd3 lineages.</title>
        <authorList>
            <person name="Nishida H."/>
            <person name="Matsumoto T."/>
            <person name="Kondo S."/>
            <person name="Hamamoto M."/>
            <person name="Yoshikawa H."/>
        </authorList>
    </citation>
    <scope>NUCLEOTIDE SEQUENCE [LARGE SCALE GENOMIC DNA]</scope>
    <source>
        <strain evidence="1 2">NRRL Y-17804</strain>
    </source>
</reference>
<dbReference type="AlphaFoldDB" id="A0A0E9NBU5"/>
<protein>
    <submittedName>
        <fullName evidence="1">Uncharacterized protein</fullName>
    </submittedName>
</protein>
<reference evidence="1 2" key="1">
    <citation type="journal article" date="2011" name="J. Gen. Appl. Microbiol.">
        <title>Draft genome sequencing of the enigmatic yeast Saitoella complicata.</title>
        <authorList>
            <person name="Nishida H."/>
            <person name="Hamamoto M."/>
            <person name="Sugiyama J."/>
        </authorList>
    </citation>
    <scope>NUCLEOTIDE SEQUENCE [LARGE SCALE GENOMIC DNA]</scope>
    <source>
        <strain evidence="1 2">NRRL Y-17804</strain>
    </source>
</reference>
<proteinExistence type="predicted"/>
<dbReference type="EMBL" id="BACD03000008">
    <property type="protein sequence ID" value="GAO47347.1"/>
    <property type="molecule type" value="Genomic_DNA"/>
</dbReference>
<reference evidence="1 2" key="3">
    <citation type="journal article" date="2015" name="Genome Announc.">
        <title>Draft Genome Sequence of the Archiascomycetous Yeast Saitoella complicata.</title>
        <authorList>
            <person name="Yamauchi K."/>
            <person name="Kondo S."/>
            <person name="Hamamoto M."/>
            <person name="Takahashi Y."/>
            <person name="Ogura Y."/>
            <person name="Hayashi T."/>
            <person name="Nishida H."/>
        </authorList>
    </citation>
    <scope>NUCLEOTIDE SEQUENCE [LARGE SCALE GENOMIC DNA]</scope>
    <source>
        <strain evidence="1 2">NRRL Y-17804</strain>
    </source>
</reference>
<organism evidence="1 2">
    <name type="scientific">Saitoella complicata (strain BCRC 22490 / CBS 7301 / JCM 7358 / NBRC 10748 / NRRL Y-17804)</name>
    <dbReference type="NCBI Taxonomy" id="698492"/>
    <lineage>
        <taxon>Eukaryota</taxon>
        <taxon>Fungi</taxon>
        <taxon>Dikarya</taxon>
        <taxon>Ascomycota</taxon>
        <taxon>Taphrinomycotina</taxon>
        <taxon>Taphrinomycotina incertae sedis</taxon>
        <taxon>Saitoella</taxon>
    </lineage>
</organism>
<dbReference type="Proteomes" id="UP000033140">
    <property type="component" value="Unassembled WGS sequence"/>
</dbReference>
<comment type="caution">
    <text evidence="1">The sequence shown here is derived from an EMBL/GenBank/DDBJ whole genome shotgun (WGS) entry which is preliminary data.</text>
</comment>
<evidence type="ECO:0000313" key="2">
    <source>
        <dbReference type="Proteomes" id="UP000033140"/>
    </source>
</evidence>
<gene>
    <name evidence="1" type="ORF">G7K_1555-t1</name>
</gene>
<accession>A0A0E9NBU5</accession>